<evidence type="ECO:0000313" key="2">
    <source>
        <dbReference type="EMBL" id="KAK3260086.1"/>
    </source>
</evidence>
<dbReference type="AlphaFoldDB" id="A0AAE0KTE2"/>
<gene>
    <name evidence="2" type="ORF">CYMTET_30942</name>
</gene>
<keyword evidence="3" id="KW-1185">Reference proteome</keyword>
<feature type="non-terminal residue" evidence="2">
    <location>
        <position position="1"/>
    </location>
</feature>
<reference evidence="2 3" key="1">
    <citation type="journal article" date="2015" name="Genome Biol. Evol.">
        <title>Comparative Genomics of a Bacterivorous Green Alga Reveals Evolutionary Causalities and Consequences of Phago-Mixotrophic Mode of Nutrition.</title>
        <authorList>
            <person name="Burns J.A."/>
            <person name="Paasch A."/>
            <person name="Narechania A."/>
            <person name="Kim E."/>
        </authorList>
    </citation>
    <scope>NUCLEOTIDE SEQUENCE [LARGE SCALE GENOMIC DNA]</scope>
    <source>
        <strain evidence="2 3">PLY_AMNH</strain>
    </source>
</reference>
<dbReference type="EMBL" id="LGRX02018209">
    <property type="protein sequence ID" value="KAK3260086.1"/>
    <property type="molecule type" value="Genomic_DNA"/>
</dbReference>
<organism evidence="2 3">
    <name type="scientific">Cymbomonas tetramitiformis</name>
    <dbReference type="NCBI Taxonomy" id="36881"/>
    <lineage>
        <taxon>Eukaryota</taxon>
        <taxon>Viridiplantae</taxon>
        <taxon>Chlorophyta</taxon>
        <taxon>Pyramimonadophyceae</taxon>
        <taxon>Pyramimonadales</taxon>
        <taxon>Pyramimonadaceae</taxon>
        <taxon>Cymbomonas</taxon>
    </lineage>
</organism>
<accession>A0AAE0KTE2</accession>
<proteinExistence type="predicted"/>
<protein>
    <submittedName>
        <fullName evidence="2">Uncharacterized protein</fullName>
    </submittedName>
</protein>
<feature type="compositionally biased region" description="Low complexity" evidence="1">
    <location>
        <begin position="1"/>
        <end position="13"/>
    </location>
</feature>
<feature type="region of interest" description="Disordered" evidence="1">
    <location>
        <begin position="1"/>
        <end position="21"/>
    </location>
</feature>
<dbReference type="Proteomes" id="UP001190700">
    <property type="component" value="Unassembled WGS sequence"/>
</dbReference>
<evidence type="ECO:0000256" key="1">
    <source>
        <dbReference type="SAM" id="MobiDB-lite"/>
    </source>
</evidence>
<evidence type="ECO:0000313" key="3">
    <source>
        <dbReference type="Proteomes" id="UP001190700"/>
    </source>
</evidence>
<sequence length="95" mass="10373">AAAAEQRAVSAQERSGKLETEVKELEDSLVETRMSLAEAGYEKEMSAMEERNTKLALAKARQRNVALATELTRLEVLLAKDPVKGGRARALTSKT</sequence>
<comment type="caution">
    <text evidence="2">The sequence shown here is derived from an EMBL/GenBank/DDBJ whole genome shotgun (WGS) entry which is preliminary data.</text>
</comment>
<name>A0AAE0KTE2_9CHLO</name>